<name>A0A816QM75_9BILA</name>
<comment type="caution">
    <text evidence="1">The sequence shown here is derived from an EMBL/GenBank/DDBJ whole genome shotgun (WGS) entry which is preliminary data.</text>
</comment>
<evidence type="ECO:0000313" key="1">
    <source>
        <dbReference type="EMBL" id="CAF2063452.1"/>
    </source>
</evidence>
<dbReference type="Proteomes" id="UP000663887">
    <property type="component" value="Unassembled WGS sequence"/>
</dbReference>
<proteinExistence type="predicted"/>
<reference evidence="1" key="1">
    <citation type="submission" date="2021-02" db="EMBL/GenBank/DDBJ databases">
        <authorList>
            <person name="Nowell W R."/>
        </authorList>
    </citation>
    <scope>NUCLEOTIDE SEQUENCE</scope>
</reference>
<gene>
    <name evidence="1" type="ORF">XDN619_LOCUS11009</name>
</gene>
<evidence type="ECO:0000313" key="2">
    <source>
        <dbReference type="Proteomes" id="UP000663887"/>
    </source>
</evidence>
<protein>
    <submittedName>
        <fullName evidence="1">Uncharacterized protein</fullName>
    </submittedName>
</protein>
<sequence length="22" mass="2345">MPLDIKEIGASTENWVLGVSGK</sequence>
<dbReference type="EMBL" id="CAJNRG010004122">
    <property type="protein sequence ID" value="CAF2063452.1"/>
    <property type="molecule type" value="Genomic_DNA"/>
</dbReference>
<feature type="non-terminal residue" evidence="1">
    <location>
        <position position="22"/>
    </location>
</feature>
<organism evidence="1 2">
    <name type="scientific">Rotaria magnacalcarata</name>
    <dbReference type="NCBI Taxonomy" id="392030"/>
    <lineage>
        <taxon>Eukaryota</taxon>
        <taxon>Metazoa</taxon>
        <taxon>Spiralia</taxon>
        <taxon>Gnathifera</taxon>
        <taxon>Rotifera</taxon>
        <taxon>Eurotatoria</taxon>
        <taxon>Bdelloidea</taxon>
        <taxon>Philodinida</taxon>
        <taxon>Philodinidae</taxon>
        <taxon>Rotaria</taxon>
    </lineage>
</organism>
<accession>A0A816QM75</accession>
<dbReference type="AlphaFoldDB" id="A0A816QM75"/>